<dbReference type="Proteomes" id="UP000583929">
    <property type="component" value="Unassembled WGS sequence"/>
</dbReference>
<sequence length="172" mass="19613">MDSSLLEVLLFNSDEHQRTKASFHRLLHFTLPIPIGGHSILFPLLESTIENDPKLVKIKGWQVLAIGNIKTPSDWSLKDAIFLSLEEQAKLGFRVVNFLPYDSYVRKTVGYLFAIQHGAKKIFDADDRGEVIDGDLGKHFDVELVGEDARQETIMRYSHENPNRTLVNPYSF</sequence>
<reference evidence="1 2" key="1">
    <citation type="journal article" date="2020" name="bioRxiv">
        <title>Sequence and annotation of 42 cannabis genomes reveals extensive copy number variation in cannabinoid synthesis and pathogen resistance genes.</title>
        <authorList>
            <person name="Mckernan K.J."/>
            <person name="Helbert Y."/>
            <person name="Kane L.T."/>
            <person name="Ebling H."/>
            <person name="Zhang L."/>
            <person name="Liu B."/>
            <person name="Eaton Z."/>
            <person name="Mclaughlin S."/>
            <person name="Kingan S."/>
            <person name="Baybayan P."/>
            <person name="Concepcion G."/>
            <person name="Jordan M."/>
            <person name="Riva A."/>
            <person name="Barbazuk W."/>
            <person name="Harkins T."/>
        </authorList>
    </citation>
    <scope>NUCLEOTIDE SEQUENCE [LARGE SCALE GENOMIC DNA]</scope>
    <source>
        <strain evidence="2">cv. Jamaican Lion 4</strain>
        <tissue evidence="1">Leaf</tissue>
    </source>
</reference>
<comment type="caution">
    <text evidence="1">The sequence shown here is derived from an EMBL/GenBank/DDBJ whole genome shotgun (WGS) entry which is preliminary data.</text>
</comment>
<organism evidence="1 2">
    <name type="scientific">Cannabis sativa</name>
    <name type="common">Hemp</name>
    <name type="synonym">Marijuana</name>
    <dbReference type="NCBI Taxonomy" id="3483"/>
    <lineage>
        <taxon>Eukaryota</taxon>
        <taxon>Viridiplantae</taxon>
        <taxon>Streptophyta</taxon>
        <taxon>Embryophyta</taxon>
        <taxon>Tracheophyta</taxon>
        <taxon>Spermatophyta</taxon>
        <taxon>Magnoliopsida</taxon>
        <taxon>eudicotyledons</taxon>
        <taxon>Gunneridae</taxon>
        <taxon>Pentapetalae</taxon>
        <taxon>rosids</taxon>
        <taxon>fabids</taxon>
        <taxon>Rosales</taxon>
        <taxon>Cannabaceae</taxon>
        <taxon>Cannabis</taxon>
    </lineage>
</organism>
<dbReference type="PANTHER" id="PTHR31362">
    <property type="entry name" value="GLYCOSYLTRANSFERASE STELLO1-RELATED"/>
    <property type="match status" value="1"/>
</dbReference>
<gene>
    <name evidence="1" type="ORF">G4B88_028272</name>
</gene>
<dbReference type="AlphaFoldDB" id="A0A7J6GFJ8"/>
<dbReference type="EMBL" id="JAATIQ010000115">
    <property type="protein sequence ID" value="KAF4380899.1"/>
    <property type="molecule type" value="Genomic_DNA"/>
</dbReference>
<dbReference type="PANTHER" id="PTHR31362:SF0">
    <property type="entry name" value="EXOSTOSIN DOMAIN-CONTAINING PROTEIN-RELATED"/>
    <property type="match status" value="1"/>
</dbReference>
<accession>A0A7J6GFJ8</accession>
<evidence type="ECO:0000313" key="2">
    <source>
        <dbReference type="Proteomes" id="UP000583929"/>
    </source>
</evidence>
<protein>
    <submittedName>
        <fullName evidence="1">Uncharacterized protein</fullName>
    </submittedName>
</protein>
<keyword evidence="2" id="KW-1185">Reference proteome</keyword>
<name>A0A7J6GFJ8_CANSA</name>
<dbReference type="InterPro" id="IPR005049">
    <property type="entry name" value="STL-like"/>
</dbReference>
<proteinExistence type="predicted"/>
<evidence type="ECO:0000313" key="1">
    <source>
        <dbReference type="EMBL" id="KAF4380899.1"/>
    </source>
</evidence>